<organism evidence="1 2">
    <name type="scientific">Dreissena polymorpha</name>
    <name type="common">Zebra mussel</name>
    <name type="synonym">Mytilus polymorpha</name>
    <dbReference type="NCBI Taxonomy" id="45954"/>
    <lineage>
        <taxon>Eukaryota</taxon>
        <taxon>Metazoa</taxon>
        <taxon>Spiralia</taxon>
        <taxon>Lophotrochozoa</taxon>
        <taxon>Mollusca</taxon>
        <taxon>Bivalvia</taxon>
        <taxon>Autobranchia</taxon>
        <taxon>Heteroconchia</taxon>
        <taxon>Euheterodonta</taxon>
        <taxon>Imparidentia</taxon>
        <taxon>Neoheterodontei</taxon>
        <taxon>Myida</taxon>
        <taxon>Dreissenoidea</taxon>
        <taxon>Dreissenidae</taxon>
        <taxon>Dreissena</taxon>
    </lineage>
</organism>
<comment type="caution">
    <text evidence="1">The sequence shown here is derived from an EMBL/GenBank/DDBJ whole genome shotgun (WGS) entry which is preliminary data.</text>
</comment>
<proteinExistence type="predicted"/>
<accession>A0A9D4S2L5</accession>
<keyword evidence="2" id="KW-1185">Reference proteome</keyword>
<dbReference type="EMBL" id="JAIWYP010000001">
    <property type="protein sequence ID" value="KAH3888270.1"/>
    <property type="molecule type" value="Genomic_DNA"/>
</dbReference>
<reference evidence="1" key="1">
    <citation type="journal article" date="2019" name="bioRxiv">
        <title>The Genome of the Zebra Mussel, Dreissena polymorpha: A Resource for Invasive Species Research.</title>
        <authorList>
            <person name="McCartney M.A."/>
            <person name="Auch B."/>
            <person name="Kono T."/>
            <person name="Mallez S."/>
            <person name="Zhang Y."/>
            <person name="Obille A."/>
            <person name="Becker A."/>
            <person name="Abrahante J.E."/>
            <person name="Garbe J."/>
            <person name="Badalamenti J.P."/>
            <person name="Herman A."/>
            <person name="Mangelson H."/>
            <person name="Liachko I."/>
            <person name="Sullivan S."/>
            <person name="Sone E.D."/>
            <person name="Koren S."/>
            <person name="Silverstein K.A.T."/>
            <person name="Beckman K.B."/>
            <person name="Gohl D.M."/>
        </authorList>
    </citation>
    <scope>NUCLEOTIDE SEQUENCE</scope>
    <source>
        <strain evidence="1">Duluth1</strain>
        <tissue evidence="1">Whole animal</tissue>
    </source>
</reference>
<protein>
    <submittedName>
        <fullName evidence="1">Uncharacterized protein</fullName>
    </submittedName>
</protein>
<sequence>MRVRLSREASAVGGSMPDRVCRVCVLVGSWPARRGCACAGRRILHTRNCDKKLLPSTAN</sequence>
<reference evidence="1" key="2">
    <citation type="submission" date="2020-11" db="EMBL/GenBank/DDBJ databases">
        <authorList>
            <person name="McCartney M.A."/>
            <person name="Auch B."/>
            <person name="Kono T."/>
            <person name="Mallez S."/>
            <person name="Becker A."/>
            <person name="Gohl D.M."/>
            <person name="Silverstein K.A.T."/>
            <person name="Koren S."/>
            <person name="Bechman K.B."/>
            <person name="Herman A."/>
            <person name="Abrahante J.E."/>
            <person name="Garbe J."/>
        </authorList>
    </citation>
    <scope>NUCLEOTIDE SEQUENCE</scope>
    <source>
        <strain evidence="1">Duluth1</strain>
        <tissue evidence="1">Whole animal</tissue>
    </source>
</reference>
<dbReference type="AlphaFoldDB" id="A0A9D4S2L5"/>
<gene>
    <name evidence="1" type="ORF">DPMN_012302</name>
</gene>
<evidence type="ECO:0000313" key="2">
    <source>
        <dbReference type="Proteomes" id="UP000828390"/>
    </source>
</evidence>
<dbReference type="Proteomes" id="UP000828390">
    <property type="component" value="Unassembled WGS sequence"/>
</dbReference>
<name>A0A9D4S2L5_DREPO</name>
<evidence type="ECO:0000313" key="1">
    <source>
        <dbReference type="EMBL" id="KAH3888270.1"/>
    </source>
</evidence>